<proteinExistence type="predicted"/>
<evidence type="ECO:0000313" key="3">
    <source>
        <dbReference type="Proteomes" id="UP001162483"/>
    </source>
</evidence>
<evidence type="ECO:0000313" key="2">
    <source>
        <dbReference type="EMBL" id="CAI9622856.1"/>
    </source>
</evidence>
<organism evidence="2 3">
    <name type="scientific">Staurois parvus</name>
    <dbReference type="NCBI Taxonomy" id="386267"/>
    <lineage>
        <taxon>Eukaryota</taxon>
        <taxon>Metazoa</taxon>
        <taxon>Chordata</taxon>
        <taxon>Craniata</taxon>
        <taxon>Vertebrata</taxon>
        <taxon>Euteleostomi</taxon>
        <taxon>Amphibia</taxon>
        <taxon>Batrachia</taxon>
        <taxon>Anura</taxon>
        <taxon>Neobatrachia</taxon>
        <taxon>Ranoidea</taxon>
        <taxon>Ranidae</taxon>
        <taxon>Staurois</taxon>
    </lineage>
</organism>
<comment type="caution">
    <text evidence="2">The sequence shown here is derived from an EMBL/GenBank/DDBJ whole genome shotgun (WGS) entry which is preliminary data.</text>
</comment>
<name>A0ABN9HM36_9NEOB</name>
<keyword evidence="3" id="KW-1185">Reference proteome</keyword>
<reference evidence="2" key="1">
    <citation type="submission" date="2023-05" db="EMBL/GenBank/DDBJ databases">
        <authorList>
            <person name="Stuckert A."/>
        </authorList>
    </citation>
    <scope>NUCLEOTIDE SEQUENCE</scope>
</reference>
<dbReference type="EMBL" id="CATNWA010021477">
    <property type="protein sequence ID" value="CAI9622856.1"/>
    <property type="molecule type" value="Genomic_DNA"/>
</dbReference>
<feature type="non-terminal residue" evidence="2">
    <location>
        <position position="111"/>
    </location>
</feature>
<sequence length="111" mass="12035">DCGSNDRPSETTDKGKPDPAYSDSVFSQDHLLSCLPNTSTIEQERFHPDMPCIQYNPTPPGSTYITQVCGHASDFNSEMMSSASAKCNMDLRSSEITASATTSLPSFSTFI</sequence>
<protein>
    <submittedName>
        <fullName evidence="2">Uncharacterized protein</fullName>
    </submittedName>
</protein>
<gene>
    <name evidence="2" type="ORF">SPARVUS_LOCUS16349119</name>
</gene>
<feature type="non-terminal residue" evidence="2">
    <location>
        <position position="1"/>
    </location>
</feature>
<dbReference type="PRINTS" id="PR01284">
    <property type="entry name" value="NUCLEARECPTR"/>
</dbReference>
<feature type="region of interest" description="Disordered" evidence="1">
    <location>
        <begin position="1"/>
        <end position="22"/>
    </location>
</feature>
<accession>A0ABN9HM36</accession>
<evidence type="ECO:0000256" key="1">
    <source>
        <dbReference type="SAM" id="MobiDB-lite"/>
    </source>
</evidence>
<feature type="compositionally biased region" description="Basic and acidic residues" evidence="1">
    <location>
        <begin position="7"/>
        <end position="17"/>
    </location>
</feature>
<dbReference type="InterPro" id="IPR003070">
    <property type="entry name" value="NR4A1-3"/>
</dbReference>
<dbReference type="Proteomes" id="UP001162483">
    <property type="component" value="Unassembled WGS sequence"/>
</dbReference>